<dbReference type="GO" id="GO:0005267">
    <property type="term" value="F:potassium channel activity"/>
    <property type="evidence" value="ECO:0007669"/>
    <property type="project" value="UniProtKB-KW"/>
</dbReference>
<evidence type="ECO:0000256" key="9">
    <source>
        <dbReference type="ARBA" id="ARBA00023136"/>
    </source>
</evidence>
<feature type="domain" description="RCK N-terminal" evidence="16">
    <location>
        <begin position="325"/>
        <end position="447"/>
    </location>
</feature>
<dbReference type="Gene3D" id="3.40.50.720">
    <property type="entry name" value="NAD(P)-binding Rossmann-like Domain"/>
    <property type="match status" value="1"/>
</dbReference>
<keyword evidence="6" id="KW-0630">Potassium</keyword>
<evidence type="ECO:0000256" key="1">
    <source>
        <dbReference type="ARBA" id="ARBA00004141"/>
    </source>
</evidence>
<evidence type="ECO:0000313" key="17">
    <source>
        <dbReference type="EMBL" id="KAK3232785.1"/>
    </source>
</evidence>
<evidence type="ECO:0000259" key="15">
    <source>
        <dbReference type="Pfam" id="PF07885"/>
    </source>
</evidence>
<evidence type="ECO:0000256" key="13">
    <source>
        <dbReference type="SAM" id="Phobius"/>
    </source>
</evidence>
<name>A0AAE0BB83_9CHLO</name>
<evidence type="ECO:0000256" key="10">
    <source>
        <dbReference type="ARBA" id="ARBA00023303"/>
    </source>
</evidence>
<evidence type="ECO:0000256" key="7">
    <source>
        <dbReference type="ARBA" id="ARBA00022989"/>
    </source>
</evidence>
<dbReference type="EMBL" id="LGRX02035900">
    <property type="protein sequence ID" value="KAK3232785.1"/>
    <property type="molecule type" value="Genomic_DNA"/>
</dbReference>
<evidence type="ECO:0000256" key="11">
    <source>
        <dbReference type="ARBA" id="ARBA00034430"/>
    </source>
</evidence>
<feature type="transmembrane region" description="Helical" evidence="13">
    <location>
        <begin position="88"/>
        <end position="110"/>
    </location>
</feature>
<sequence length="1369" mass="152350">MVANFSAAVPHSVDTAEDLYAVEGASWNDIGNQLVYSIGTQMLVAVVSCPLSWCYDRFVKTSTGAGTLHVLKNKVLGNAYVPPLWPYAYFPSLLAIANCFLSALTVYFWVAKTYRQTVDTWMMNVEYSISSFYILHYILTLMINEFSLRFVASIDSVVELWSIVPLLMQGTVTDTWLSCSYIRVYCLYRYFKCLLQLGYNPFELSEVTKQLILSVLKFLTMTITLSGSMFVFEVLGPISGFEDQPISTGMGDISFFSMVYFMLTTISTVGYGDLSPVTMLGRCLTFICVLGGVVFFSVESGRVMELQRREDSGEGRYKPKKSRGRHIVICGGAIENSTVNILTSILEELTNPDVCGGDAQVPDVVLLGSRELSPSLRETFKTDGRYKKSVLYLRGTPFEEEDTERCCLKTCEMLLILPNLNSTEPDKEDRYGILLASSILKVHLDLPMRLVLLRPENRRLASQFNINRVDCYALNEMKANMLAQSVRCPGISTLLLGLAHHPGAVEQKLMDTNPWIAEFNKGTSHRVYGALLRESLCGQSFTAVCCHVYSETGALVIACQVTGRVLTNPGNSSVIGRSTVVFIVAESAAQISKISKKGDAWKLAFRRQRKAHKALNENSESSAACDLNPISIIEEESPSHSPNSLLSMKQDAMQFLHPAFGFVNSMFRKQEEAAKSDEQPGGQRRTSQIEVFATRKRNAAPGERPSSFEQDRKAKEGTGQERKRSLSTSEVAEGNGTEEQRPSVDKRMAVVQKMSPRHMPQRYMRVSRFKSEMEDQLEFLSDHGSMCSYPNFGTMQSNASFASFAGYAENSVCREGAVFPSVLQCARGHVVVLAVGELLTQQLLSFIKPLRQSYLIVWKEIVIVSLNELSPQLLVFPGVHGVIADPLHYNTLQRACVEDASQVVILDGYPPTLEVHLMDQRTILCNGVVESYLAPFPEKNVPKITVLHNRDSLKQLVGDAVASGKEEDGAVPRSKGSVSDEWCPEIKPEDQIFDAIQTVSGVRHFSKLWLRKSQDRIKRIRGNRLKTDSKRKRSIIIEAIALKNPNKRVTRLSFPPEIHPHFVSGSSMALPDITRFVAHAIHTPGVLELIANILAPGLENMPAMIWTMPLDGEMQRHQTWGELCQECLQEGAIPLALFRGANSQPQKAPDSDEGRAPVISFATASKLISEEQAAPRRPFVVTNPPRMAKPTRHDRALVLAPRRWAYANCISTEIIELFSAKHSSALMLVCFREWRVYGDAMSDVDEASVCDEIEQQAEPTSDALPREPSMGFVAVTELPGTPITKDRGGLERQRFQALDASANPAETQQREGTRGSARGLQSCQETETLSQMEDVVKFKMKTISQLAEGLNAVQIEEVIRLLHKETPSR</sequence>
<feature type="region of interest" description="Disordered" evidence="12">
    <location>
        <begin position="1299"/>
        <end position="1325"/>
    </location>
</feature>
<dbReference type="InterPro" id="IPR003929">
    <property type="entry name" value="K_chnl_BK_asu"/>
</dbReference>
<dbReference type="Gene3D" id="1.10.287.70">
    <property type="match status" value="1"/>
</dbReference>
<keyword evidence="9 13" id="KW-0472">Membrane</keyword>
<keyword evidence="5" id="KW-0631">Potassium channel</keyword>
<evidence type="ECO:0000259" key="14">
    <source>
        <dbReference type="Pfam" id="PF03493"/>
    </source>
</evidence>
<feature type="region of interest" description="Disordered" evidence="12">
    <location>
        <begin position="671"/>
        <end position="746"/>
    </location>
</feature>
<evidence type="ECO:0000256" key="6">
    <source>
        <dbReference type="ARBA" id="ARBA00022958"/>
    </source>
</evidence>
<keyword evidence="10" id="KW-0407">Ion channel</keyword>
<dbReference type="Pfam" id="PF22614">
    <property type="entry name" value="Slo-like_RCK"/>
    <property type="match status" value="2"/>
</dbReference>
<feature type="transmembrane region" description="Helical" evidence="13">
    <location>
        <begin position="253"/>
        <end position="271"/>
    </location>
</feature>
<organism evidence="17 18">
    <name type="scientific">Cymbomonas tetramitiformis</name>
    <dbReference type="NCBI Taxonomy" id="36881"/>
    <lineage>
        <taxon>Eukaryota</taxon>
        <taxon>Viridiplantae</taxon>
        <taxon>Chlorophyta</taxon>
        <taxon>Pyramimonadophyceae</taxon>
        <taxon>Pyramimonadales</taxon>
        <taxon>Pyramimonadaceae</taxon>
        <taxon>Cymbomonas</taxon>
    </lineage>
</organism>
<dbReference type="SUPFAM" id="SSF81324">
    <property type="entry name" value="Voltage-gated potassium channels"/>
    <property type="match status" value="1"/>
</dbReference>
<evidence type="ECO:0000313" key="18">
    <source>
        <dbReference type="Proteomes" id="UP001190700"/>
    </source>
</evidence>
<feature type="compositionally biased region" description="Basic and acidic residues" evidence="12">
    <location>
        <begin position="709"/>
        <end position="724"/>
    </location>
</feature>
<evidence type="ECO:0000256" key="4">
    <source>
        <dbReference type="ARBA" id="ARBA00022692"/>
    </source>
</evidence>
<feature type="domain" description="Potassium channel" evidence="15">
    <location>
        <begin position="229"/>
        <end position="298"/>
    </location>
</feature>
<comment type="subcellular location">
    <subcellularLocation>
        <location evidence="1">Membrane</location>
        <topology evidence="1">Multi-pass membrane protein</topology>
    </subcellularLocation>
</comment>
<dbReference type="PANTHER" id="PTHR10027">
    <property type="entry name" value="CALCIUM-ACTIVATED POTASSIUM CHANNEL ALPHA CHAIN"/>
    <property type="match status" value="1"/>
</dbReference>
<feature type="domain" description="RCK N-terminal" evidence="16">
    <location>
        <begin position="827"/>
        <end position="938"/>
    </location>
</feature>
<dbReference type="InterPro" id="IPR013099">
    <property type="entry name" value="K_chnl_dom"/>
</dbReference>
<proteinExistence type="predicted"/>
<evidence type="ECO:0000256" key="2">
    <source>
        <dbReference type="ARBA" id="ARBA00022448"/>
    </source>
</evidence>
<feature type="transmembrane region" description="Helical" evidence="13">
    <location>
        <begin position="277"/>
        <end position="298"/>
    </location>
</feature>
<dbReference type="GO" id="GO:0016020">
    <property type="term" value="C:membrane"/>
    <property type="evidence" value="ECO:0007669"/>
    <property type="project" value="UniProtKB-SubCell"/>
</dbReference>
<feature type="transmembrane region" description="Helical" evidence="13">
    <location>
        <begin position="211"/>
        <end position="232"/>
    </location>
</feature>
<dbReference type="Pfam" id="PF03493">
    <property type="entry name" value="BK_channel_a"/>
    <property type="match status" value="1"/>
</dbReference>
<dbReference type="Proteomes" id="UP001190700">
    <property type="component" value="Unassembled WGS sequence"/>
</dbReference>
<evidence type="ECO:0000256" key="12">
    <source>
        <dbReference type="SAM" id="MobiDB-lite"/>
    </source>
</evidence>
<feature type="transmembrane region" description="Helical" evidence="13">
    <location>
        <begin position="131"/>
        <end position="152"/>
    </location>
</feature>
<accession>A0AAE0BB83</accession>
<evidence type="ECO:0000256" key="3">
    <source>
        <dbReference type="ARBA" id="ARBA00022538"/>
    </source>
</evidence>
<evidence type="ECO:0000259" key="16">
    <source>
        <dbReference type="Pfam" id="PF22614"/>
    </source>
</evidence>
<keyword evidence="3" id="KW-0633">Potassium transport</keyword>
<evidence type="ECO:0000256" key="5">
    <source>
        <dbReference type="ARBA" id="ARBA00022826"/>
    </source>
</evidence>
<dbReference type="PANTHER" id="PTHR10027:SF10">
    <property type="entry name" value="SLOWPOKE 2, ISOFORM D"/>
    <property type="match status" value="1"/>
</dbReference>
<dbReference type="InterPro" id="IPR047871">
    <property type="entry name" value="K_chnl_Slo-like"/>
</dbReference>
<keyword evidence="8" id="KW-0406">Ion transport</keyword>
<keyword evidence="7 13" id="KW-1133">Transmembrane helix</keyword>
<gene>
    <name evidence="17" type="ORF">CYMTET_56881</name>
</gene>
<keyword evidence="18" id="KW-1185">Reference proteome</keyword>
<comment type="catalytic activity">
    <reaction evidence="11">
        <text>K(+)(in) = K(+)(out)</text>
        <dbReference type="Rhea" id="RHEA:29463"/>
        <dbReference type="ChEBI" id="CHEBI:29103"/>
    </reaction>
</comment>
<reference evidence="17 18" key="1">
    <citation type="journal article" date="2015" name="Genome Biol. Evol.">
        <title>Comparative Genomics of a Bacterivorous Green Alga Reveals Evolutionary Causalities and Consequences of Phago-Mixotrophic Mode of Nutrition.</title>
        <authorList>
            <person name="Burns J.A."/>
            <person name="Paasch A."/>
            <person name="Narechania A."/>
            <person name="Kim E."/>
        </authorList>
    </citation>
    <scope>NUCLEOTIDE SEQUENCE [LARGE SCALE GENOMIC DNA]</scope>
    <source>
        <strain evidence="17 18">PLY_AMNH</strain>
    </source>
</reference>
<comment type="caution">
    <text evidence="17">The sequence shown here is derived from an EMBL/GenBank/DDBJ whole genome shotgun (WGS) entry which is preliminary data.</text>
</comment>
<dbReference type="InterPro" id="IPR003148">
    <property type="entry name" value="RCK_N"/>
</dbReference>
<feature type="domain" description="Calcium-activated potassium channel BK alpha subunit" evidence="14">
    <location>
        <begin position="474"/>
        <end position="558"/>
    </location>
</feature>
<dbReference type="Pfam" id="PF07885">
    <property type="entry name" value="Ion_trans_2"/>
    <property type="match status" value="1"/>
</dbReference>
<keyword evidence="2" id="KW-0813">Transport</keyword>
<evidence type="ECO:0000256" key="8">
    <source>
        <dbReference type="ARBA" id="ARBA00023065"/>
    </source>
</evidence>
<keyword evidence="4 13" id="KW-0812">Transmembrane</keyword>
<protein>
    <submittedName>
        <fullName evidence="17">Uncharacterized protein</fullName>
    </submittedName>
</protein>